<dbReference type="Proteomes" id="UP001501427">
    <property type="component" value="Unassembled WGS sequence"/>
</dbReference>
<evidence type="ECO:0000313" key="3">
    <source>
        <dbReference type="EMBL" id="MBB4774258.1"/>
    </source>
</evidence>
<dbReference type="EMBL" id="JACHMV010000001">
    <property type="protein sequence ID" value="MBB4774258.1"/>
    <property type="molecule type" value="Genomic_DNA"/>
</dbReference>
<organism evidence="3 4">
    <name type="scientific">Actinomadura livida</name>
    <dbReference type="NCBI Taxonomy" id="79909"/>
    <lineage>
        <taxon>Bacteria</taxon>
        <taxon>Bacillati</taxon>
        <taxon>Actinomycetota</taxon>
        <taxon>Actinomycetes</taxon>
        <taxon>Streptosporangiales</taxon>
        <taxon>Thermomonosporaceae</taxon>
        <taxon>Actinomadura</taxon>
    </lineage>
</organism>
<dbReference type="EMBL" id="BAAAHD010000020">
    <property type="protein sequence ID" value="GAA0558796.1"/>
    <property type="molecule type" value="Genomic_DNA"/>
</dbReference>
<dbReference type="Gene3D" id="3.30.200.20">
    <property type="entry name" value="Phosphorylase Kinase, domain 1"/>
    <property type="match status" value="1"/>
</dbReference>
<dbReference type="Pfam" id="PF01636">
    <property type="entry name" value="APH"/>
    <property type="match status" value="1"/>
</dbReference>
<reference evidence="3 4" key="2">
    <citation type="submission" date="2020-08" db="EMBL/GenBank/DDBJ databases">
        <title>Sequencing the genomes of 1000 actinobacteria strains.</title>
        <authorList>
            <person name="Klenk H.-P."/>
        </authorList>
    </citation>
    <scope>NUCLEOTIDE SEQUENCE [LARGE SCALE GENOMIC DNA]</scope>
    <source>
        <strain evidence="3 4">DSM 44772</strain>
    </source>
</reference>
<dbReference type="InterPro" id="IPR052898">
    <property type="entry name" value="ACAD10-like"/>
</dbReference>
<dbReference type="InterPro" id="IPR041726">
    <property type="entry name" value="ACAD10_11_N"/>
</dbReference>
<feature type="domain" description="Aminoglycoside phosphotransferase" evidence="1">
    <location>
        <begin position="40"/>
        <end position="259"/>
    </location>
</feature>
<dbReference type="Proteomes" id="UP000549343">
    <property type="component" value="Unassembled WGS sequence"/>
</dbReference>
<dbReference type="InterPro" id="IPR011009">
    <property type="entry name" value="Kinase-like_dom_sf"/>
</dbReference>
<evidence type="ECO:0000259" key="1">
    <source>
        <dbReference type="Pfam" id="PF01636"/>
    </source>
</evidence>
<evidence type="ECO:0000313" key="2">
    <source>
        <dbReference type="EMBL" id="GAA0558796.1"/>
    </source>
</evidence>
<keyword evidence="5" id="KW-1185">Reference proteome</keyword>
<protein>
    <submittedName>
        <fullName evidence="3">Aminoglycoside phosphotransferase (APT) family kinase protein</fullName>
    </submittedName>
    <submittedName>
        <fullName evidence="2">Phosphotransferase family protein</fullName>
    </submittedName>
</protein>
<comment type="caution">
    <text evidence="3">The sequence shown here is derived from an EMBL/GenBank/DDBJ whole genome shotgun (WGS) entry which is preliminary data.</text>
</comment>
<dbReference type="InterPro" id="IPR002575">
    <property type="entry name" value="Aminoglycoside_PTrfase"/>
</dbReference>
<name>A0A7W7ICN4_9ACTN</name>
<sequence length="359" mass="37975">MNAPAGRIDSELTEPELARIADAMQAGGVGLAGPLQADLITGGRSNLTYRLTDGSARWVMRTPPRAGRTPSAHDVAREYRVTAALGQTDVPVAPAVVLCEDESLIGGPFAVAEFVPGSTIQTREDMKALDGPDLQAAVTDLVATLAALHRVDHVAIGLERFGRPDGYAERQLKRWTGQWELVGSEELRPLAGELSSRLAAAVPEQRATGIVHGDFRIDNTILDLKAGPRVAAVVDWELSTIGDPVADVAMMCAYRHPVFDLIVGEPSAWASDRLPEPDDLAAAYEAADGVRLADWDFHLALAYFKIGVIAAGIDYRVRAGAASGRGFDTTGATVETYLDLGLKTLGGRNKASGRGAAGS</sequence>
<dbReference type="AlphaFoldDB" id="A0A7W7ICN4"/>
<dbReference type="RefSeq" id="WP_221480636.1">
    <property type="nucleotide sequence ID" value="NZ_BAAAHD010000020.1"/>
</dbReference>
<reference evidence="2 5" key="1">
    <citation type="journal article" date="2019" name="Int. J. Syst. Evol. Microbiol.">
        <title>The Global Catalogue of Microorganisms (GCM) 10K type strain sequencing project: providing services to taxonomists for standard genome sequencing and annotation.</title>
        <authorList>
            <consortium name="The Broad Institute Genomics Platform"/>
            <consortium name="The Broad Institute Genome Sequencing Center for Infectious Disease"/>
            <person name="Wu L."/>
            <person name="Ma J."/>
        </authorList>
    </citation>
    <scope>NUCLEOTIDE SEQUENCE [LARGE SCALE GENOMIC DNA]</scope>
    <source>
        <strain evidence="2 5">JCM 10667</strain>
    </source>
</reference>
<dbReference type="PANTHER" id="PTHR47829">
    <property type="entry name" value="HYDROLASE, PUTATIVE (AFU_ORTHOLOGUE AFUA_1G12880)-RELATED"/>
    <property type="match status" value="1"/>
</dbReference>
<keyword evidence="3" id="KW-0418">Kinase</keyword>
<keyword evidence="3" id="KW-0808">Transferase</keyword>
<dbReference type="PANTHER" id="PTHR47829:SF1">
    <property type="entry name" value="HAD FAMILY PHOSPHATASE"/>
    <property type="match status" value="1"/>
</dbReference>
<dbReference type="GO" id="GO:0016301">
    <property type="term" value="F:kinase activity"/>
    <property type="evidence" value="ECO:0007669"/>
    <property type="project" value="UniProtKB-KW"/>
</dbReference>
<gene>
    <name evidence="3" type="ORF">F4557_002676</name>
    <name evidence="2" type="ORF">GCM10009546_21070</name>
</gene>
<proteinExistence type="predicted"/>
<evidence type="ECO:0000313" key="5">
    <source>
        <dbReference type="Proteomes" id="UP001501427"/>
    </source>
</evidence>
<dbReference type="Gene3D" id="3.90.1200.10">
    <property type="match status" value="1"/>
</dbReference>
<dbReference type="SUPFAM" id="SSF56112">
    <property type="entry name" value="Protein kinase-like (PK-like)"/>
    <property type="match status" value="1"/>
</dbReference>
<dbReference type="CDD" id="cd05154">
    <property type="entry name" value="ACAD10_11_N-like"/>
    <property type="match status" value="1"/>
</dbReference>
<accession>A0A7W7ICN4</accession>
<reference evidence="2" key="3">
    <citation type="submission" date="2023-12" db="EMBL/GenBank/DDBJ databases">
        <authorList>
            <person name="Sun Q."/>
            <person name="Inoue M."/>
        </authorList>
    </citation>
    <scope>NUCLEOTIDE SEQUENCE</scope>
    <source>
        <strain evidence="2">JCM 10667</strain>
    </source>
</reference>
<evidence type="ECO:0000313" key="4">
    <source>
        <dbReference type="Proteomes" id="UP000549343"/>
    </source>
</evidence>